<dbReference type="InterPro" id="IPR022953">
    <property type="entry name" value="ATP_PFK"/>
</dbReference>
<dbReference type="FunFam" id="3.40.50.450:FF:000002">
    <property type="entry name" value="ATP-dependent 6-phosphofructokinase"/>
    <property type="match status" value="1"/>
</dbReference>
<dbReference type="Pfam" id="PF00365">
    <property type="entry name" value="PFK"/>
    <property type="match status" value="1"/>
</dbReference>
<dbReference type="GO" id="GO:0006002">
    <property type="term" value="P:fructose 6-phosphate metabolic process"/>
    <property type="evidence" value="ECO:0007669"/>
    <property type="project" value="InterPro"/>
</dbReference>
<comment type="cofactor">
    <cofactor evidence="1">
        <name>Mg(2+)</name>
        <dbReference type="ChEBI" id="CHEBI:18420"/>
    </cofactor>
</comment>
<keyword evidence="2" id="KW-0808">Transferase</keyword>
<dbReference type="PANTHER" id="PTHR45770">
    <property type="entry name" value="ATP-DEPENDENT 6-PHOSPHOFRUCTOKINASE 1"/>
    <property type="match status" value="1"/>
</dbReference>
<keyword evidence="3" id="KW-0479">Metal-binding</keyword>
<dbReference type="PIRSF" id="PIRSF000534">
    <property type="entry name" value="PPi_PFK_TP0108"/>
    <property type="match status" value="1"/>
</dbReference>
<evidence type="ECO:0000313" key="12">
    <source>
        <dbReference type="EMBL" id="RCK79535.1"/>
    </source>
</evidence>
<name>A0A367ZN30_9BACT</name>
<dbReference type="SUPFAM" id="SSF53784">
    <property type="entry name" value="Phosphofructokinase"/>
    <property type="match status" value="1"/>
</dbReference>
<evidence type="ECO:0000256" key="8">
    <source>
        <dbReference type="ARBA" id="ARBA00023152"/>
    </source>
</evidence>
<dbReference type="Proteomes" id="UP000252355">
    <property type="component" value="Unassembled WGS sequence"/>
</dbReference>
<feature type="domain" description="Phosphofructokinase" evidence="11">
    <location>
        <begin position="82"/>
        <end position="387"/>
    </location>
</feature>
<evidence type="ECO:0000256" key="10">
    <source>
        <dbReference type="ARBA" id="ARBA00048070"/>
    </source>
</evidence>
<proteinExistence type="inferred from homology"/>
<organism evidence="12 13">
    <name type="scientific">Candidatus Ozemobacter sibiricus</name>
    <dbReference type="NCBI Taxonomy" id="2268124"/>
    <lineage>
        <taxon>Bacteria</taxon>
        <taxon>Candidatus Ozemobacteria</taxon>
        <taxon>Candidatus Ozemobacterales</taxon>
        <taxon>Candidatus Ozemobacteraceae</taxon>
        <taxon>Candidatus Ozemobacter</taxon>
    </lineage>
</organism>
<gene>
    <name evidence="12" type="ORF">OZSIB_4289</name>
</gene>
<keyword evidence="7" id="KW-0460">Magnesium</keyword>
<dbReference type="InterPro" id="IPR012004">
    <property type="entry name" value="PyroP-dep_PFK_TP0108"/>
</dbReference>
<accession>A0A367ZN30</accession>
<dbReference type="GO" id="GO:0005524">
    <property type="term" value="F:ATP binding"/>
    <property type="evidence" value="ECO:0007669"/>
    <property type="project" value="UniProtKB-KW"/>
</dbReference>
<dbReference type="AlphaFoldDB" id="A0A367ZN30"/>
<dbReference type="GO" id="GO:0003872">
    <property type="term" value="F:6-phosphofructokinase activity"/>
    <property type="evidence" value="ECO:0007669"/>
    <property type="project" value="UniProtKB-EC"/>
</dbReference>
<protein>
    <submittedName>
        <fullName evidence="12">6-phosphofructokinase</fullName>
    </submittedName>
</protein>
<evidence type="ECO:0000256" key="4">
    <source>
        <dbReference type="ARBA" id="ARBA00022741"/>
    </source>
</evidence>
<dbReference type="UniPathway" id="UPA00109">
    <property type="reaction ID" value="UER00182"/>
</dbReference>
<evidence type="ECO:0000256" key="9">
    <source>
        <dbReference type="ARBA" id="ARBA00038478"/>
    </source>
</evidence>
<evidence type="ECO:0000256" key="6">
    <source>
        <dbReference type="ARBA" id="ARBA00022840"/>
    </source>
</evidence>
<dbReference type="NCBIfam" id="NF005301">
    <property type="entry name" value="PRK06830.1"/>
    <property type="match status" value="1"/>
</dbReference>
<dbReference type="Gene3D" id="3.40.50.450">
    <property type="match status" value="1"/>
</dbReference>
<evidence type="ECO:0000259" key="11">
    <source>
        <dbReference type="Pfam" id="PF00365"/>
    </source>
</evidence>
<evidence type="ECO:0000256" key="2">
    <source>
        <dbReference type="ARBA" id="ARBA00022679"/>
    </source>
</evidence>
<dbReference type="GO" id="GO:0046872">
    <property type="term" value="F:metal ion binding"/>
    <property type="evidence" value="ECO:0007669"/>
    <property type="project" value="UniProtKB-KW"/>
</dbReference>
<dbReference type="InterPro" id="IPR000023">
    <property type="entry name" value="Phosphofructokinase_dom"/>
</dbReference>
<keyword evidence="4" id="KW-0547">Nucleotide-binding</keyword>
<comment type="catalytic activity">
    <reaction evidence="10">
        <text>beta-D-fructose 6-phosphate + ATP = beta-D-fructose 1,6-bisphosphate + ADP + H(+)</text>
        <dbReference type="Rhea" id="RHEA:16109"/>
        <dbReference type="ChEBI" id="CHEBI:15378"/>
        <dbReference type="ChEBI" id="CHEBI:30616"/>
        <dbReference type="ChEBI" id="CHEBI:32966"/>
        <dbReference type="ChEBI" id="CHEBI:57634"/>
        <dbReference type="ChEBI" id="CHEBI:456216"/>
        <dbReference type="EC" id="2.7.1.11"/>
    </reaction>
</comment>
<evidence type="ECO:0000256" key="7">
    <source>
        <dbReference type="ARBA" id="ARBA00022842"/>
    </source>
</evidence>
<keyword evidence="6" id="KW-0067">ATP-binding</keyword>
<keyword evidence="8" id="KW-0324">Glycolysis</keyword>
<dbReference type="InterPro" id="IPR050929">
    <property type="entry name" value="PFKA"/>
</dbReference>
<dbReference type="PRINTS" id="PR00476">
    <property type="entry name" value="PHFRCTKINASE"/>
</dbReference>
<dbReference type="GO" id="GO:0005737">
    <property type="term" value="C:cytoplasm"/>
    <property type="evidence" value="ECO:0007669"/>
    <property type="project" value="UniProtKB-ARBA"/>
</dbReference>
<evidence type="ECO:0000256" key="5">
    <source>
        <dbReference type="ARBA" id="ARBA00022777"/>
    </source>
</evidence>
<comment type="caution">
    <text evidence="12">The sequence shown here is derived from an EMBL/GenBank/DDBJ whole genome shotgun (WGS) entry which is preliminary data.</text>
</comment>
<sequence>MIYADVLAHPEQFDFSIASLGPCTIDSPVKGRDFVEDDDQITFASQVKNILRLQQSGQPFPAFQKAGPRARIFHDPAWSHAALLTCGGLCPGLNNVIKGVVNVLWHEYGVRTIYGVKYGYQGLVARYGHAPLHLTPELVDEIHEEGGTILASSRGNQKPEEMVDTLERMNINLLFCIGGDGTLRGARDIAEEAARRQRKISVIGIPKTIDNDLGFIEKSFGFETAVHTAFDIITTAHNEAEGAYNGVGIVKLMGRDSGFIAAAASLANTVVDFCLVPEVEFTMDGEHGLLAALGRKLDRFHHAVIVAAEGAGQHLFNSTEIKRDASGNILKNDIGLFLKDEINAWGKKRGIEVNTKYLDPSYHIRSVAAISSDAIFCYLLAENAVHAAMAGKTNMVIGNWNNYFTHVPIALATRQRRKIDLDGALWKGVLSATQQDEWFAGVPKGK</sequence>
<evidence type="ECO:0000256" key="1">
    <source>
        <dbReference type="ARBA" id="ARBA00001946"/>
    </source>
</evidence>
<reference evidence="12 13" key="1">
    <citation type="submission" date="2018-05" db="EMBL/GenBank/DDBJ databases">
        <title>A metagenomic window into the 2 km-deep terrestrial subsurface aquifer revealed taxonomically and functionally diverse microbial community comprising novel uncultured bacterial lineages.</title>
        <authorList>
            <person name="Kadnikov V.V."/>
            <person name="Mardanov A.V."/>
            <person name="Beletsky A.V."/>
            <person name="Banks D."/>
            <person name="Pimenov N.V."/>
            <person name="Frank Y.A."/>
            <person name="Karnachuk O.V."/>
            <person name="Ravin N.V."/>
        </authorList>
    </citation>
    <scope>NUCLEOTIDE SEQUENCE [LARGE SCALE GENOMIC DNA]</scope>
    <source>
        <strain evidence="12">BY5</strain>
    </source>
</reference>
<dbReference type="InterPro" id="IPR035966">
    <property type="entry name" value="PKF_sf"/>
</dbReference>
<evidence type="ECO:0000256" key="3">
    <source>
        <dbReference type="ARBA" id="ARBA00022723"/>
    </source>
</evidence>
<evidence type="ECO:0000313" key="13">
    <source>
        <dbReference type="Proteomes" id="UP000252355"/>
    </source>
</evidence>
<dbReference type="EMBL" id="QOQW01000012">
    <property type="protein sequence ID" value="RCK79535.1"/>
    <property type="molecule type" value="Genomic_DNA"/>
</dbReference>
<keyword evidence="5 12" id="KW-0418">Kinase</keyword>
<comment type="similarity">
    <text evidence="9">Belongs to the phosphofructokinase type A (PFKA) family.</text>
</comment>